<dbReference type="PANTHER" id="PTHR17204:SF5">
    <property type="entry name" value="PRE-MRNA-PROCESSING FACTOR 39"/>
    <property type="match status" value="1"/>
</dbReference>
<gene>
    <name evidence="8" type="ORF">HETSPECPRED_006139</name>
</gene>
<evidence type="ECO:0000256" key="2">
    <source>
        <dbReference type="ARBA" id="ARBA00022664"/>
    </source>
</evidence>
<dbReference type="GO" id="GO:0005685">
    <property type="term" value="C:U1 snRNP"/>
    <property type="evidence" value="ECO:0007669"/>
    <property type="project" value="TreeGrafter"/>
</dbReference>
<accession>A0A8H3HXC0</accession>
<dbReference type="FunFam" id="1.25.40.10:FF:000451">
    <property type="entry name" value="mRNA splicing protein (Prp39), putative"/>
    <property type="match status" value="1"/>
</dbReference>
<evidence type="ECO:0000256" key="5">
    <source>
        <dbReference type="ARBA" id="ARBA00023242"/>
    </source>
</evidence>
<dbReference type="InterPro" id="IPR003107">
    <property type="entry name" value="HAT"/>
</dbReference>
<dbReference type="OrthoDB" id="10265668at2759"/>
<dbReference type="Gene3D" id="1.25.40.10">
    <property type="entry name" value="Tetratricopeptide repeat domain"/>
    <property type="match status" value="2"/>
</dbReference>
<reference evidence="8" key="1">
    <citation type="submission" date="2021-03" db="EMBL/GenBank/DDBJ databases">
        <authorList>
            <person name="Tagirdzhanova G."/>
        </authorList>
    </citation>
    <scope>NUCLEOTIDE SEQUENCE</scope>
</reference>
<dbReference type="PANTHER" id="PTHR17204">
    <property type="entry name" value="PRE-MRNA PROCESSING PROTEIN PRP39-RELATED"/>
    <property type="match status" value="1"/>
</dbReference>
<evidence type="ECO:0000256" key="6">
    <source>
        <dbReference type="ARBA" id="ARBA00038019"/>
    </source>
</evidence>
<evidence type="ECO:0000256" key="7">
    <source>
        <dbReference type="SAM" id="MobiDB-lite"/>
    </source>
</evidence>
<dbReference type="Proteomes" id="UP000664521">
    <property type="component" value="Unassembled WGS sequence"/>
</dbReference>
<keyword evidence="5" id="KW-0539">Nucleus</keyword>
<evidence type="ECO:0000313" key="8">
    <source>
        <dbReference type="EMBL" id="CAF9906307.1"/>
    </source>
</evidence>
<evidence type="ECO:0000313" key="9">
    <source>
        <dbReference type="Proteomes" id="UP000664521"/>
    </source>
</evidence>
<evidence type="ECO:0008006" key="10">
    <source>
        <dbReference type="Google" id="ProtNLM"/>
    </source>
</evidence>
<comment type="caution">
    <text evidence="8">The sequence shown here is derived from an EMBL/GenBank/DDBJ whole genome shotgun (WGS) entry which is preliminary data.</text>
</comment>
<evidence type="ECO:0000256" key="3">
    <source>
        <dbReference type="ARBA" id="ARBA00022737"/>
    </source>
</evidence>
<dbReference type="SMART" id="SM00386">
    <property type="entry name" value="HAT"/>
    <property type="match status" value="7"/>
</dbReference>
<keyword evidence="2" id="KW-0507">mRNA processing</keyword>
<proteinExistence type="inferred from homology"/>
<dbReference type="GO" id="GO:0000395">
    <property type="term" value="P:mRNA 5'-splice site recognition"/>
    <property type="evidence" value="ECO:0007669"/>
    <property type="project" value="TreeGrafter"/>
</dbReference>
<dbReference type="EMBL" id="CAJPDS010000004">
    <property type="protein sequence ID" value="CAF9906307.1"/>
    <property type="molecule type" value="Genomic_DNA"/>
</dbReference>
<keyword evidence="4" id="KW-0508">mRNA splicing</keyword>
<sequence>MADYSFGGSDEENAELKKLNAEVLEEPDSFENWEKLVRAAESLEGGLNRNSSPQSIVATRDIYDRFLAKFPLLFGYWKKYADLEFSIAGTEAAELVYERGVASIANSVDLWTNYCAFKVETSHDPDVIRELFERGASCVGLDFLAHLFWDKYLEFEERLEAQDRIFAVLDRIVHIPMHQYARYFERYRHLASQRPLQELLAADMLAQFRAEIEAEGPASVQAGSQQIKAERGELEIDREIRSRIDSLHMEIFNRTQTETTKRWTYESEIKRPYFHVTELDEGQLVNWRKYLDFEEVEGDYARAQFLYERCLVTCAYYDEFWLRYARWMLAQPGKEEEVRNVYQRASMLYAPISRPTVRLQYAYFEEMSDRVELAKDIHHAILLYLPGHIETIISLANLSRRHGGLEAAIEVYKAQIDSTQCDIYAKAALVAEWARLLWKIKGSVDEARQVYQKNQHWYLDSRAFWVNYLMFELEQPTSAETESTQYKRIKQVHDDIRKKSHLPPLTMKDLSHYYMVYLLERGTKESAKEYMNVDREVNGPFSVQSMMKSKLAEDGKESTTQRRMMMENGHPGVAVDEAAIRRGENPYTKYFHQQGEPQLPSDAQINCIEAPIRSELLKHIKDSTRQAYIDHSNMSSKAAPKRKSDSLNPYICALCNRGFTRKSTVKDPHFSSCVRRKGNPNNVAWDDHPSCFSRLPDGSLGPSGDVPAGLATIKKRDDAAAGSNEVTNIDDSNADTDETTSDMLGEGKRDCEEADTSYMVKPNQARRQDQRSISPKISGSPIDENQSVHTWRGYRPNWVPHNKILVPTRPPFPLSGLLLNRFADILIGASGRLAGYGHQESLEVWKLWHEMLPEGKTTKVKPPHPFSSATQRRQAVVWLAQDVYTADLGLLRTVDDQLELILRGRDILIFFNDKEALSRVEKLLLVT</sequence>
<organism evidence="8 9">
    <name type="scientific">Heterodermia speciosa</name>
    <dbReference type="NCBI Taxonomy" id="116794"/>
    <lineage>
        <taxon>Eukaryota</taxon>
        <taxon>Fungi</taxon>
        <taxon>Dikarya</taxon>
        <taxon>Ascomycota</taxon>
        <taxon>Pezizomycotina</taxon>
        <taxon>Lecanoromycetes</taxon>
        <taxon>OSLEUM clade</taxon>
        <taxon>Lecanoromycetidae</taxon>
        <taxon>Caliciales</taxon>
        <taxon>Physciaceae</taxon>
        <taxon>Heterodermia</taxon>
    </lineage>
</organism>
<feature type="region of interest" description="Disordered" evidence="7">
    <location>
        <begin position="716"/>
        <end position="784"/>
    </location>
</feature>
<evidence type="ECO:0000256" key="1">
    <source>
        <dbReference type="ARBA" id="ARBA00004123"/>
    </source>
</evidence>
<dbReference type="InterPro" id="IPR011990">
    <property type="entry name" value="TPR-like_helical_dom_sf"/>
</dbReference>
<dbReference type="FunFam" id="1.25.40.10:FF:000064">
    <property type="entry name" value="Putative pre-mrna-processing factor 39"/>
    <property type="match status" value="1"/>
</dbReference>
<name>A0A8H3HXC0_9LECA</name>
<dbReference type="AlphaFoldDB" id="A0A8H3HXC0"/>
<dbReference type="GO" id="GO:0000243">
    <property type="term" value="C:commitment complex"/>
    <property type="evidence" value="ECO:0007669"/>
    <property type="project" value="TreeGrafter"/>
</dbReference>
<feature type="compositionally biased region" description="Polar residues" evidence="7">
    <location>
        <begin position="771"/>
        <end position="784"/>
    </location>
</feature>
<evidence type="ECO:0000256" key="4">
    <source>
        <dbReference type="ARBA" id="ARBA00023187"/>
    </source>
</evidence>
<keyword evidence="9" id="KW-1185">Reference proteome</keyword>
<dbReference type="SUPFAM" id="SSF48452">
    <property type="entry name" value="TPR-like"/>
    <property type="match status" value="1"/>
</dbReference>
<comment type="subcellular location">
    <subcellularLocation>
        <location evidence="1">Nucleus</location>
    </subcellularLocation>
</comment>
<protein>
    <recommendedName>
        <fullName evidence="10">Suppressor of forked domain-containing protein</fullName>
    </recommendedName>
</protein>
<dbReference type="InterPro" id="IPR059164">
    <property type="entry name" value="HAT_PRP39_C"/>
</dbReference>
<keyword evidence="3" id="KW-0677">Repeat</keyword>
<comment type="similarity">
    <text evidence="6">Belongs to the PRP39 family.</text>
</comment>
<dbReference type="Pfam" id="PF23240">
    <property type="entry name" value="HAT_PRP39_N"/>
    <property type="match status" value="1"/>
</dbReference>
<dbReference type="GO" id="GO:0030627">
    <property type="term" value="F:pre-mRNA 5'-splice site binding"/>
    <property type="evidence" value="ECO:0007669"/>
    <property type="project" value="TreeGrafter"/>
</dbReference>
<dbReference type="GO" id="GO:0071004">
    <property type="term" value="C:U2-type prespliceosome"/>
    <property type="evidence" value="ECO:0007669"/>
    <property type="project" value="TreeGrafter"/>
</dbReference>
<dbReference type="Pfam" id="PF23241">
    <property type="entry name" value="HAT_PRP39_C"/>
    <property type="match status" value="1"/>
</dbReference>